<feature type="region of interest" description="Disordered" evidence="3">
    <location>
        <begin position="29"/>
        <end position="51"/>
    </location>
</feature>
<evidence type="ECO:0000313" key="5">
    <source>
        <dbReference type="EMBL" id="MBZ5737177.1"/>
    </source>
</evidence>
<organism evidence="5 6">
    <name type="scientific">Nocardioides mangrovi</name>
    <dbReference type="NCBI Taxonomy" id="2874580"/>
    <lineage>
        <taxon>Bacteria</taxon>
        <taxon>Bacillati</taxon>
        <taxon>Actinomycetota</taxon>
        <taxon>Actinomycetes</taxon>
        <taxon>Propionibacteriales</taxon>
        <taxon>Nocardioidaceae</taxon>
        <taxon>Nocardioides</taxon>
    </lineage>
</organism>
<dbReference type="PANTHER" id="PTHR31956:SF8">
    <property type="entry name" value="ACID PHOSPHATASE PHOA (AFU_ORTHOLOGUE AFUA_1G03570)"/>
    <property type="match status" value="1"/>
</dbReference>
<keyword evidence="4" id="KW-0732">Signal</keyword>
<dbReference type="EMBL" id="JAIQZJ010000001">
    <property type="protein sequence ID" value="MBZ5737177.1"/>
    <property type="molecule type" value="Genomic_DNA"/>
</dbReference>
<dbReference type="Pfam" id="PF04185">
    <property type="entry name" value="Phosphoesterase"/>
    <property type="match status" value="1"/>
</dbReference>
<dbReference type="PANTHER" id="PTHR31956">
    <property type="entry name" value="NON-SPECIFIC PHOSPHOLIPASE C4-RELATED"/>
    <property type="match status" value="1"/>
</dbReference>
<dbReference type="Gene3D" id="3.40.720.10">
    <property type="entry name" value="Alkaline Phosphatase, subunit A"/>
    <property type="match status" value="1"/>
</dbReference>
<feature type="compositionally biased region" description="Low complexity" evidence="3">
    <location>
        <begin position="42"/>
        <end position="51"/>
    </location>
</feature>
<dbReference type="RefSeq" id="WP_224121537.1">
    <property type="nucleotide sequence ID" value="NZ_JAIQZJ010000001.1"/>
</dbReference>
<name>A0ABS7U8L8_9ACTN</name>
<protein>
    <submittedName>
        <fullName evidence="5">Alkaline phosphatase family protein</fullName>
    </submittedName>
</protein>
<keyword evidence="2" id="KW-0843">Virulence</keyword>
<evidence type="ECO:0000256" key="2">
    <source>
        <dbReference type="ARBA" id="ARBA00023026"/>
    </source>
</evidence>
<keyword evidence="6" id="KW-1185">Reference proteome</keyword>
<feature type="signal peptide" evidence="4">
    <location>
        <begin position="1"/>
        <end position="32"/>
    </location>
</feature>
<dbReference type="PROSITE" id="PS51257">
    <property type="entry name" value="PROKAR_LIPOPROTEIN"/>
    <property type="match status" value="1"/>
</dbReference>
<proteinExistence type="predicted"/>
<comment type="caution">
    <text evidence="5">The sequence shown here is derived from an EMBL/GenBank/DDBJ whole genome shotgun (WGS) entry which is preliminary data.</text>
</comment>
<keyword evidence="1" id="KW-0378">Hydrolase</keyword>
<feature type="chain" id="PRO_5046190144" evidence="4">
    <location>
        <begin position="33"/>
        <end position="309"/>
    </location>
</feature>
<reference evidence="5 6" key="1">
    <citation type="submission" date="2021-09" db="EMBL/GenBank/DDBJ databases">
        <title>Whole genome sequence of Nocardioides sp. GBK3QG-3.</title>
        <authorList>
            <person name="Tuo L."/>
        </authorList>
    </citation>
    <scope>NUCLEOTIDE SEQUENCE [LARGE SCALE GENOMIC DNA]</scope>
    <source>
        <strain evidence="5 6">GBK3QG-3</strain>
    </source>
</reference>
<gene>
    <name evidence="5" type="ORF">K8U61_03300</name>
</gene>
<accession>A0ABS7U8L8</accession>
<evidence type="ECO:0000256" key="4">
    <source>
        <dbReference type="SAM" id="SignalP"/>
    </source>
</evidence>
<evidence type="ECO:0000313" key="6">
    <source>
        <dbReference type="Proteomes" id="UP000780875"/>
    </source>
</evidence>
<sequence>MTIPRRRPPGLVAIATAAAVLVLASCSGASDAPTPDPTPGRSSASSSASAQSGQVQKLVTFIVENKTFEQMRTQMPWTTGIAEKYGYTTDYHALTHPSLPNYLAIAGGSLFGVADDDPPSAHPVSGPSIFGSALDAGSTATLYADAMHGTCELEPDGRYGVKHNPWAYFVDERAACAQHDVPLDQLSADIRAGALPAVGMVIPDLCNDAHDCPLSVADAWLERVAGEMMTGPDWRSGHLAIVITADEDDRTGDNKILTVVAHPGLDHAVVSAPLDHYSLGRSYAEVGGFDPLRASRTATSLLTAFGLHG</sequence>
<dbReference type="InterPro" id="IPR007312">
    <property type="entry name" value="Phosphoesterase"/>
</dbReference>
<dbReference type="InterPro" id="IPR017850">
    <property type="entry name" value="Alkaline_phosphatase_core_sf"/>
</dbReference>
<evidence type="ECO:0000256" key="3">
    <source>
        <dbReference type="SAM" id="MobiDB-lite"/>
    </source>
</evidence>
<dbReference type="Proteomes" id="UP000780875">
    <property type="component" value="Unassembled WGS sequence"/>
</dbReference>
<evidence type="ECO:0000256" key="1">
    <source>
        <dbReference type="ARBA" id="ARBA00022801"/>
    </source>
</evidence>